<evidence type="ECO:0000313" key="1">
    <source>
        <dbReference type="EMBL" id="KAK4540324.1"/>
    </source>
</evidence>
<proteinExistence type="predicted"/>
<dbReference type="Proteomes" id="UP001324115">
    <property type="component" value="Unassembled WGS sequence"/>
</dbReference>
<dbReference type="AlphaFoldDB" id="A0AAN7I5I9"/>
<dbReference type="EMBL" id="JAXUIC010000442">
    <property type="protein sequence ID" value="KAK4540324.1"/>
    <property type="molecule type" value="Genomic_DNA"/>
</dbReference>
<accession>A0AAN7I5I9</accession>
<keyword evidence="2" id="KW-1185">Reference proteome</keyword>
<comment type="caution">
    <text evidence="1">The sequence shown here is derived from an EMBL/GenBank/DDBJ whole genome shotgun (WGS) entry which is preliminary data.</text>
</comment>
<evidence type="ECO:0000313" key="2">
    <source>
        <dbReference type="Proteomes" id="UP001324115"/>
    </source>
</evidence>
<organism evidence="1 2">
    <name type="scientific">Quercus rubra</name>
    <name type="common">Northern red oak</name>
    <name type="synonym">Quercus borealis</name>
    <dbReference type="NCBI Taxonomy" id="3512"/>
    <lineage>
        <taxon>Eukaryota</taxon>
        <taxon>Viridiplantae</taxon>
        <taxon>Streptophyta</taxon>
        <taxon>Embryophyta</taxon>
        <taxon>Tracheophyta</taxon>
        <taxon>Spermatophyta</taxon>
        <taxon>Magnoliopsida</taxon>
        <taxon>eudicotyledons</taxon>
        <taxon>Gunneridae</taxon>
        <taxon>Pentapetalae</taxon>
        <taxon>rosids</taxon>
        <taxon>fabids</taxon>
        <taxon>Fagales</taxon>
        <taxon>Fagaceae</taxon>
        <taxon>Quercus</taxon>
    </lineage>
</organism>
<gene>
    <name evidence="1" type="ORF">RGQ29_031849</name>
</gene>
<sequence>MVGNLWGCPFVDWVALDAVHTAGGILLMWDRRVLERKEVLVGSFSVSVQWQGVGDGFLWACSGVYGPIDNSVRGLMWDELAGVHHYWNVPCGNRLEFGHIGRKKVSFIRDSEIVRRQGRGVGTLKIQSLVREVLARAEVENLLSLEEISWRQKSRMLWIKEGDNNTKFFHKMANSRRRFNHLCFLEVDGEIYEEESEIAAQVVNFYKNLYQESEEWRPFAEDLEFDQIDGRRRIGLKGGLRRRRSV</sequence>
<name>A0AAN7I5I9_QUERU</name>
<protein>
    <submittedName>
        <fullName evidence="1">Uncharacterized protein</fullName>
    </submittedName>
</protein>
<reference evidence="1 2" key="1">
    <citation type="journal article" date="2023" name="G3 (Bethesda)">
        <title>A haplotype-resolved chromosome-scale genome for Quercus rubra L. provides insights into the genetics of adaptive traits for red oak species.</title>
        <authorList>
            <person name="Kapoor B."/>
            <person name="Jenkins J."/>
            <person name="Schmutz J."/>
            <person name="Zhebentyayeva T."/>
            <person name="Kuelheim C."/>
            <person name="Coggeshall M."/>
            <person name="Heim C."/>
            <person name="Lasky J.R."/>
            <person name="Leites L."/>
            <person name="Islam-Faridi N."/>
            <person name="Romero-Severson J."/>
            <person name="DeLeo V.L."/>
            <person name="Lucas S.M."/>
            <person name="Lazic D."/>
            <person name="Gailing O."/>
            <person name="Carlson J."/>
            <person name="Staton M."/>
        </authorList>
    </citation>
    <scope>NUCLEOTIDE SEQUENCE [LARGE SCALE GENOMIC DNA]</scope>
    <source>
        <strain evidence="1">Pseudo-F2</strain>
    </source>
</reference>